<dbReference type="PROSITE" id="PS51257">
    <property type="entry name" value="PROKAR_LIPOPROTEIN"/>
    <property type="match status" value="1"/>
</dbReference>
<dbReference type="EMBL" id="CABM01000002">
    <property type="protein sequence ID" value="CBH95163.1"/>
    <property type="molecule type" value="Genomic_DNA"/>
</dbReference>
<evidence type="ECO:0000313" key="1">
    <source>
        <dbReference type="EMBL" id="CBH95163.1"/>
    </source>
</evidence>
<sequence>MTPHIKRLATAFAISAVMVSLVGCQKPEGPAQKAGKAIDQGAAKAGQAIQNAGNSIQKTAKGNP</sequence>
<gene>
    <name evidence="1" type="ORF">CARN2_0550</name>
</gene>
<reference evidence="1" key="1">
    <citation type="submission" date="2009-10" db="EMBL/GenBank/DDBJ databases">
        <title>Diversity of trophic interactions inside an arsenic-rich microbial ecosystem.</title>
        <authorList>
            <person name="Bertin P.N."/>
            <person name="Heinrich-Salmeron A."/>
            <person name="Pelletier E."/>
            <person name="Goulhen-Chollet F."/>
            <person name="Arsene-Ploetze F."/>
            <person name="Gallien S."/>
            <person name="Calteau A."/>
            <person name="Vallenet D."/>
            <person name="Casiot C."/>
            <person name="Chane-Woon-Ming B."/>
            <person name="Giloteaux L."/>
            <person name="Barakat M."/>
            <person name="Bonnefoy V."/>
            <person name="Bruneel O."/>
            <person name="Chandler M."/>
            <person name="Cleiss J."/>
            <person name="Duran R."/>
            <person name="Elbaz-Poulichet F."/>
            <person name="Fonknechten N."/>
            <person name="Lauga B."/>
            <person name="Mornico D."/>
            <person name="Ortet P."/>
            <person name="Schaeffer C."/>
            <person name="Siguier P."/>
            <person name="Alexander Thil Smith A."/>
            <person name="Van Dorsselaer A."/>
            <person name="Weissenbach J."/>
            <person name="Medigue C."/>
            <person name="Le Paslier D."/>
        </authorList>
    </citation>
    <scope>NUCLEOTIDE SEQUENCE</scope>
</reference>
<dbReference type="AlphaFoldDB" id="E6PJR6"/>
<accession>E6PJR6</accession>
<organism evidence="1">
    <name type="scientific">mine drainage metagenome</name>
    <dbReference type="NCBI Taxonomy" id="410659"/>
    <lineage>
        <taxon>unclassified sequences</taxon>
        <taxon>metagenomes</taxon>
        <taxon>ecological metagenomes</taxon>
    </lineage>
</organism>
<protein>
    <submittedName>
        <fullName evidence="1">Uncharacterized protein</fullName>
    </submittedName>
</protein>
<name>E6PJR6_9ZZZZ</name>
<comment type="caution">
    <text evidence="1">The sequence shown here is derived from an EMBL/GenBank/DDBJ whole genome shotgun (WGS) entry which is preliminary data.</text>
</comment>
<proteinExistence type="predicted"/>